<accession>A0A814KF20</accession>
<keyword evidence="2" id="KW-0812">Transmembrane</keyword>
<dbReference type="Proteomes" id="UP000663828">
    <property type="component" value="Unassembled WGS sequence"/>
</dbReference>
<feature type="transmembrane region" description="Helical" evidence="2">
    <location>
        <begin position="75"/>
        <end position="101"/>
    </location>
</feature>
<gene>
    <name evidence="3" type="ORF">XAT740_LOCUS15647</name>
</gene>
<feature type="compositionally biased region" description="Polar residues" evidence="1">
    <location>
        <begin position="1"/>
        <end position="17"/>
    </location>
</feature>
<comment type="caution">
    <text evidence="3">The sequence shown here is derived from an EMBL/GenBank/DDBJ whole genome shotgun (WGS) entry which is preliminary data.</text>
</comment>
<feature type="region of interest" description="Disordered" evidence="1">
    <location>
        <begin position="1"/>
        <end position="60"/>
    </location>
</feature>
<dbReference type="Gene3D" id="2.60.120.260">
    <property type="entry name" value="Galactose-binding domain-like"/>
    <property type="match status" value="1"/>
</dbReference>
<feature type="compositionally biased region" description="Basic and acidic residues" evidence="1">
    <location>
        <begin position="48"/>
        <end position="57"/>
    </location>
</feature>
<evidence type="ECO:0000256" key="2">
    <source>
        <dbReference type="SAM" id="Phobius"/>
    </source>
</evidence>
<sequence>MNSYRPRNTRLRPNQVPSIYRKSNNSESTFTSSTDTEMKRMQNSRYTNAEDTRKENIRNPNTKRKLQMTCSVKQITCCLCLIITLALLGSVAIGSILAILLPHKTTLSTSTTTATTATSTRWRRYAHFHCNRNFDGINLCLFIIIHHQRRLLQLHQQVLRPVQVQHRALRVLVRLHQQVLPVVRVQHQALQLQVQLHRQALQLPVRARRQVLRALVQLHRQVPQLVRLRRRAPQPRQAHRQVLRRAQVQHQRQHRHQALQLLHQQQRVSVVLYTPSCASVTNPPGEILDLLSKSASVTYTHYTYNFTATDSSSTLSFIANGDSGGKGGFYWLLDDVFVNDLNTSTNVLTNGDFETGDLSGWSQYCNNDGNCKNTGYYAHTTTNSCRSGNYCVYDSCGNYDYLYQSFSTVIGNYYFISYYLRCGAVGGGSEIYVTLT</sequence>
<evidence type="ECO:0000256" key="1">
    <source>
        <dbReference type="SAM" id="MobiDB-lite"/>
    </source>
</evidence>
<name>A0A814KF20_ADIRI</name>
<feature type="compositionally biased region" description="Low complexity" evidence="1">
    <location>
        <begin position="23"/>
        <end position="35"/>
    </location>
</feature>
<evidence type="ECO:0000313" key="3">
    <source>
        <dbReference type="EMBL" id="CAF1048617.1"/>
    </source>
</evidence>
<reference evidence="3" key="1">
    <citation type="submission" date="2021-02" db="EMBL/GenBank/DDBJ databases">
        <authorList>
            <person name="Nowell W R."/>
        </authorList>
    </citation>
    <scope>NUCLEOTIDE SEQUENCE</scope>
</reference>
<keyword evidence="2" id="KW-0472">Membrane</keyword>
<keyword evidence="4" id="KW-1185">Reference proteome</keyword>
<proteinExistence type="predicted"/>
<keyword evidence="2" id="KW-1133">Transmembrane helix</keyword>
<dbReference type="AlphaFoldDB" id="A0A814KF20"/>
<organism evidence="3 4">
    <name type="scientific">Adineta ricciae</name>
    <name type="common">Rotifer</name>
    <dbReference type="NCBI Taxonomy" id="249248"/>
    <lineage>
        <taxon>Eukaryota</taxon>
        <taxon>Metazoa</taxon>
        <taxon>Spiralia</taxon>
        <taxon>Gnathifera</taxon>
        <taxon>Rotifera</taxon>
        <taxon>Eurotatoria</taxon>
        <taxon>Bdelloidea</taxon>
        <taxon>Adinetida</taxon>
        <taxon>Adinetidae</taxon>
        <taxon>Adineta</taxon>
    </lineage>
</organism>
<evidence type="ECO:0000313" key="4">
    <source>
        <dbReference type="Proteomes" id="UP000663828"/>
    </source>
</evidence>
<protein>
    <submittedName>
        <fullName evidence="3">Uncharacterized protein</fullName>
    </submittedName>
</protein>
<dbReference type="EMBL" id="CAJNOR010000973">
    <property type="protein sequence ID" value="CAF1048617.1"/>
    <property type="molecule type" value="Genomic_DNA"/>
</dbReference>